<comment type="caution">
    <text evidence="2">The sequence shown here is derived from an EMBL/GenBank/DDBJ whole genome shotgun (WGS) entry which is preliminary data.</text>
</comment>
<feature type="compositionally biased region" description="Basic and acidic residues" evidence="1">
    <location>
        <begin position="194"/>
        <end position="210"/>
    </location>
</feature>
<protein>
    <recommendedName>
        <fullName evidence="4">Nucleotidyl transferase AbiEii toxin, Type IV TA system</fullName>
    </recommendedName>
</protein>
<keyword evidence="3" id="KW-1185">Reference proteome</keyword>
<feature type="region of interest" description="Disordered" evidence="1">
    <location>
        <begin position="1"/>
        <end position="20"/>
    </location>
</feature>
<evidence type="ECO:0000313" key="2">
    <source>
        <dbReference type="EMBL" id="GAA4021045.1"/>
    </source>
</evidence>
<proteinExistence type="predicted"/>
<gene>
    <name evidence="2" type="ORF">GCM10022212_17370</name>
</gene>
<sequence length="252" mass="28310">MFAALHLPNPDAAQPSKVQATSAMSSKEFLCETMRRPDLDDFMAWINTKIPIHDARFNRAPSNWAFTGSVAMQIHGHALDCQIAKNRKPHDVDIVTSEFPALEEERRTPHEKITEISDGTATFNFDHKFDVDVINCRGKNKRSFGTLQQDIQVIHGVPVMSLTALLTSKQALLRDRLETGDHQETQSLTSENTSSDHDLELDRQTGDAVDDSQHKIRADIAILKTLQETVVPPHLTQAYLTSGFPEPENIFR</sequence>
<evidence type="ECO:0000256" key="1">
    <source>
        <dbReference type="SAM" id="MobiDB-lite"/>
    </source>
</evidence>
<evidence type="ECO:0008006" key="4">
    <source>
        <dbReference type="Google" id="ProtNLM"/>
    </source>
</evidence>
<accession>A0ABP7T6Q2</accession>
<dbReference type="EMBL" id="BAAAZE010000008">
    <property type="protein sequence ID" value="GAA4021045.1"/>
    <property type="molecule type" value="Genomic_DNA"/>
</dbReference>
<organism evidence="2 3">
    <name type="scientific">Actimicrobium antarcticum</name>
    <dbReference type="NCBI Taxonomy" id="1051899"/>
    <lineage>
        <taxon>Bacteria</taxon>
        <taxon>Pseudomonadati</taxon>
        <taxon>Pseudomonadota</taxon>
        <taxon>Betaproteobacteria</taxon>
        <taxon>Burkholderiales</taxon>
        <taxon>Oxalobacteraceae</taxon>
        <taxon>Actimicrobium</taxon>
    </lineage>
</organism>
<dbReference type="Proteomes" id="UP001501353">
    <property type="component" value="Unassembled WGS sequence"/>
</dbReference>
<feature type="region of interest" description="Disordered" evidence="1">
    <location>
        <begin position="180"/>
        <end position="210"/>
    </location>
</feature>
<reference evidence="3" key="1">
    <citation type="journal article" date="2019" name="Int. J. Syst. Evol. Microbiol.">
        <title>The Global Catalogue of Microorganisms (GCM) 10K type strain sequencing project: providing services to taxonomists for standard genome sequencing and annotation.</title>
        <authorList>
            <consortium name="The Broad Institute Genomics Platform"/>
            <consortium name="The Broad Institute Genome Sequencing Center for Infectious Disease"/>
            <person name="Wu L."/>
            <person name="Ma J."/>
        </authorList>
    </citation>
    <scope>NUCLEOTIDE SEQUENCE [LARGE SCALE GENOMIC DNA]</scope>
    <source>
        <strain evidence="3">JCM 16673</strain>
    </source>
</reference>
<name>A0ABP7T6Q2_9BURK</name>
<evidence type="ECO:0000313" key="3">
    <source>
        <dbReference type="Proteomes" id="UP001501353"/>
    </source>
</evidence>